<dbReference type="Proteomes" id="UP000002630">
    <property type="component" value="Unassembled WGS sequence"/>
</dbReference>
<dbReference type="EMBL" id="FN649760">
    <property type="protein sequence ID" value="CBN74657.1"/>
    <property type="molecule type" value="Genomic_DNA"/>
</dbReference>
<dbReference type="InParanoid" id="D8LLM6"/>
<name>D8LLM6_ECTSI</name>
<evidence type="ECO:0000313" key="1">
    <source>
        <dbReference type="EMBL" id="CBN74657.1"/>
    </source>
</evidence>
<dbReference type="OrthoDB" id="5983726at2759"/>
<sequence length="336" mass="36575">MVGGQKLEEISHKDGKTYIQMMLFSKVSYGVVYTEEVKGLGARESNTQKWPVSPYTVAVRNNSGKGNFAQLYVDGQKGLATGADTTAVAEKYVPAGDSVIFEGIPTEEGIQELLFSLPRYTTLREKEIGGQSLPDAVASELGTIKVVWRDCALVGKDFADNYRTYAAASSYKQANKTDAKRTGGAGAGAGEGEKFASTTRAGKVIGMNEARSCVVNRYQYEGEPWSATLLYRTKDYLEKIGVIPKDTSPQEVAERRRKRLARRKRRKLQEEAAAGGAFVPPPVPVSLVDGPPPVAAEEAVLSWRRGSYGSDKGPICWSHANKLFWPGVELARVLNA</sequence>
<organism evidence="1 2">
    <name type="scientific">Ectocarpus siliculosus</name>
    <name type="common">Brown alga</name>
    <name type="synonym">Conferva siliculosa</name>
    <dbReference type="NCBI Taxonomy" id="2880"/>
    <lineage>
        <taxon>Eukaryota</taxon>
        <taxon>Sar</taxon>
        <taxon>Stramenopiles</taxon>
        <taxon>Ochrophyta</taxon>
        <taxon>PX clade</taxon>
        <taxon>Phaeophyceae</taxon>
        <taxon>Ectocarpales</taxon>
        <taxon>Ectocarpaceae</taxon>
        <taxon>Ectocarpus</taxon>
    </lineage>
</organism>
<evidence type="ECO:0000313" key="2">
    <source>
        <dbReference type="Proteomes" id="UP000002630"/>
    </source>
</evidence>
<gene>
    <name evidence="1" type="ORF">Esi_0037_0071</name>
</gene>
<reference evidence="1 2" key="1">
    <citation type="journal article" date="2010" name="Nature">
        <title>The Ectocarpus genome and the independent evolution of multicellularity in brown algae.</title>
        <authorList>
            <person name="Cock J.M."/>
            <person name="Sterck L."/>
            <person name="Rouze P."/>
            <person name="Scornet D."/>
            <person name="Allen A.E."/>
            <person name="Amoutzias G."/>
            <person name="Anthouard V."/>
            <person name="Artiguenave F."/>
            <person name="Aury J.M."/>
            <person name="Badger J.H."/>
            <person name="Beszteri B."/>
            <person name="Billiau K."/>
            <person name="Bonnet E."/>
            <person name="Bothwell J.H."/>
            <person name="Bowler C."/>
            <person name="Boyen C."/>
            <person name="Brownlee C."/>
            <person name="Carrano C.J."/>
            <person name="Charrier B."/>
            <person name="Cho G.Y."/>
            <person name="Coelho S.M."/>
            <person name="Collen J."/>
            <person name="Corre E."/>
            <person name="Da Silva C."/>
            <person name="Delage L."/>
            <person name="Delaroque N."/>
            <person name="Dittami S.M."/>
            <person name="Doulbeau S."/>
            <person name="Elias M."/>
            <person name="Farnham G."/>
            <person name="Gachon C.M."/>
            <person name="Gschloessl B."/>
            <person name="Heesch S."/>
            <person name="Jabbari K."/>
            <person name="Jubin C."/>
            <person name="Kawai H."/>
            <person name="Kimura K."/>
            <person name="Kloareg B."/>
            <person name="Kupper F.C."/>
            <person name="Lang D."/>
            <person name="Le Bail A."/>
            <person name="Leblanc C."/>
            <person name="Lerouge P."/>
            <person name="Lohr M."/>
            <person name="Lopez P.J."/>
            <person name="Martens C."/>
            <person name="Maumus F."/>
            <person name="Michel G."/>
            <person name="Miranda-Saavedra D."/>
            <person name="Morales J."/>
            <person name="Moreau H."/>
            <person name="Motomura T."/>
            <person name="Nagasato C."/>
            <person name="Napoli C.A."/>
            <person name="Nelson D.R."/>
            <person name="Nyvall-Collen P."/>
            <person name="Peters A.F."/>
            <person name="Pommier C."/>
            <person name="Potin P."/>
            <person name="Poulain J."/>
            <person name="Quesneville H."/>
            <person name="Read B."/>
            <person name="Rensing S.A."/>
            <person name="Ritter A."/>
            <person name="Rousvoal S."/>
            <person name="Samanta M."/>
            <person name="Samson G."/>
            <person name="Schroeder D.C."/>
            <person name="Segurens B."/>
            <person name="Strittmatter M."/>
            <person name="Tonon T."/>
            <person name="Tregear J.W."/>
            <person name="Valentin K."/>
            <person name="von Dassow P."/>
            <person name="Yamagishi T."/>
            <person name="Van de Peer Y."/>
            <person name="Wincker P."/>
        </authorList>
    </citation>
    <scope>NUCLEOTIDE SEQUENCE [LARGE SCALE GENOMIC DNA]</scope>
    <source>
        <strain evidence="2">Ec32 / CCAP1310/4</strain>
    </source>
</reference>
<keyword evidence="2" id="KW-1185">Reference proteome</keyword>
<dbReference type="AlphaFoldDB" id="D8LLM6"/>
<accession>D8LLM6</accession>
<protein>
    <submittedName>
        <fullName evidence="1">Uncharacterized protein</fullName>
    </submittedName>
</protein>
<dbReference type="eggNOG" id="ENOG502SUBW">
    <property type="taxonomic scope" value="Eukaryota"/>
</dbReference>
<proteinExistence type="predicted"/>